<dbReference type="Pfam" id="PF00240">
    <property type="entry name" value="ubiquitin"/>
    <property type="match status" value="1"/>
</dbReference>
<feature type="region of interest" description="Disordered" evidence="1">
    <location>
        <begin position="197"/>
        <end position="231"/>
    </location>
</feature>
<dbReference type="PANTHER" id="PTHR10677">
    <property type="entry name" value="UBIQUILIN"/>
    <property type="match status" value="1"/>
</dbReference>
<proteinExistence type="predicted"/>
<name>A0A7R9QYP3_9ACAR</name>
<dbReference type="InterPro" id="IPR047878">
    <property type="entry name" value="UBL7_UBA"/>
</dbReference>
<evidence type="ECO:0008006" key="6">
    <source>
        <dbReference type="Google" id="ProtNLM"/>
    </source>
</evidence>
<evidence type="ECO:0000259" key="3">
    <source>
        <dbReference type="PROSITE" id="PS50053"/>
    </source>
</evidence>
<feature type="compositionally biased region" description="Low complexity" evidence="1">
    <location>
        <begin position="268"/>
        <end position="290"/>
    </location>
</feature>
<sequence length="344" mass="37691">MSSHVKICSKFASNLVKQSNKRLAIDLKTPVKTLSQLVSKELDITEDKFDLMCFGRILSSDQMLDSYGVKEGTTVFVLNKTDLSAFEDNSDTEPMDTRPAICQSDIQHMVIALRTALMDNSFRQMLEKLSEPEFRENLMAVTPGLREDTTAFAILQDWDLLGVLTEPTNIHRVLARHPCLLDASTFLAATFHEESIANETPGTRPPDYSLDSIDDDEDMDESEGGGADPTTARNIADAMIRSFQSNQNSSRRSNPSTSSDMLRQALQSSASTSTTSPTSEPSLPSTSSSTGSVAARLRGWASQLQQLRDLGINDEIVAIQALEATDGDVQAAINIIFSDNDNNQ</sequence>
<dbReference type="CDD" id="cd14326">
    <property type="entry name" value="UBA_UBL7"/>
    <property type="match status" value="1"/>
</dbReference>
<dbReference type="Proteomes" id="UP000728032">
    <property type="component" value="Unassembled WGS sequence"/>
</dbReference>
<protein>
    <recommendedName>
        <fullName evidence="6">Ubiquitin-like protein 7</fullName>
    </recommendedName>
</protein>
<dbReference type="InterPro" id="IPR009060">
    <property type="entry name" value="UBA-like_sf"/>
</dbReference>
<feature type="compositionally biased region" description="Acidic residues" evidence="1">
    <location>
        <begin position="212"/>
        <end position="223"/>
    </location>
</feature>
<dbReference type="InterPro" id="IPR000626">
    <property type="entry name" value="Ubiquitin-like_dom"/>
</dbReference>
<dbReference type="InterPro" id="IPR029071">
    <property type="entry name" value="Ubiquitin-like_domsf"/>
</dbReference>
<dbReference type="GO" id="GO:0031593">
    <property type="term" value="F:polyubiquitin modification-dependent protein binding"/>
    <property type="evidence" value="ECO:0007669"/>
    <property type="project" value="TreeGrafter"/>
</dbReference>
<dbReference type="GO" id="GO:0006511">
    <property type="term" value="P:ubiquitin-dependent protein catabolic process"/>
    <property type="evidence" value="ECO:0007669"/>
    <property type="project" value="TreeGrafter"/>
</dbReference>
<feature type="region of interest" description="Disordered" evidence="1">
    <location>
        <begin position="243"/>
        <end position="290"/>
    </location>
</feature>
<dbReference type="Gene3D" id="3.10.20.90">
    <property type="entry name" value="Phosphatidylinositol 3-kinase Catalytic Subunit, Chain A, domain 1"/>
    <property type="match status" value="1"/>
</dbReference>
<evidence type="ECO:0000313" key="4">
    <source>
        <dbReference type="EMBL" id="CAD7663325.1"/>
    </source>
</evidence>
<dbReference type="EMBL" id="OC946762">
    <property type="protein sequence ID" value="CAD7663325.1"/>
    <property type="molecule type" value="Genomic_DNA"/>
</dbReference>
<dbReference type="PANTHER" id="PTHR10677:SF25">
    <property type="entry name" value="UBIQUITIN-LIKE PROTEIN 7"/>
    <property type="match status" value="1"/>
</dbReference>
<dbReference type="SMART" id="SM00165">
    <property type="entry name" value="UBA"/>
    <property type="match status" value="1"/>
</dbReference>
<dbReference type="OrthoDB" id="10016665at2759"/>
<feature type="compositionally biased region" description="Low complexity" evidence="1">
    <location>
        <begin position="243"/>
        <end position="259"/>
    </location>
</feature>
<dbReference type="CDD" id="cd17039">
    <property type="entry name" value="Ubl_ubiquitin_like"/>
    <property type="match status" value="1"/>
</dbReference>
<organism evidence="4">
    <name type="scientific">Oppiella nova</name>
    <dbReference type="NCBI Taxonomy" id="334625"/>
    <lineage>
        <taxon>Eukaryota</taxon>
        <taxon>Metazoa</taxon>
        <taxon>Ecdysozoa</taxon>
        <taxon>Arthropoda</taxon>
        <taxon>Chelicerata</taxon>
        <taxon>Arachnida</taxon>
        <taxon>Acari</taxon>
        <taxon>Acariformes</taxon>
        <taxon>Sarcoptiformes</taxon>
        <taxon>Oribatida</taxon>
        <taxon>Brachypylina</taxon>
        <taxon>Oppioidea</taxon>
        <taxon>Oppiidae</taxon>
        <taxon>Oppiella</taxon>
    </lineage>
</organism>
<dbReference type="Pfam" id="PF00627">
    <property type="entry name" value="UBA"/>
    <property type="match status" value="1"/>
</dbReference>
<keyword evidence="5" id="KW-1185">Reference proteome</keyword>
<evidence type="ECO:0000259" key="2">
    <source>
        <dbReference type="PROSITE" id="PS50030"/>
    </source>
</evidence>
<reference evidence="4" key="1">
    <citation type="submission" date="2020-11" db="EMBL/GenBank/DDBJ databases">
        <authorList>
            <person name="Tran Van P."/>
        </authorList>
    </citation>
    <scope>NUCLEOTIDE SEQUENCE</scope>
</reference>
<dbReference type="Gene3D" id="1.10.8.10">
    <property type="entry name" value="DNA helicase RuvA subunit, C-terminal domain"/>
    <property type="match status" value="1"/>
</dbReference>
<dbReference type="AlphaFoldDB" id="A0A7R9QYP3"/>
<feature type="domain" description="Ubiquitin-like" evidence="3">
    <location>
        <begin position="5"/>
        <end position="78"/>
    </location>
</feature>
<dbReference type="GO" id="GO:0005829">
    <property type="term" value="C:cytosol"/>
    <property type="evidence" value="ECO:0007669"/>
    <property type="project" value="TreeGrafter"/>
</dbReference>
<accession>A0A7R9QYP3</accession>
<evidence type="ECO:0000313" key="5">
    <source>
        <dbReference type="Proteomes" id="UP000728032"/>
    </source>
</evidence>
<dbReference type="SUPFAM" id="SSF54236">
    <property type="entry name" value="Ubiquitin-like"/>
    <property type="match status" value="1"/>
</dbReference>
<dbReference type="PROSITE" id="PS50053">
    <property type="entry name" value="UBIQUITIN_2"/>
    <property type="match status" value="1"/>
</dbReference>
<dbReference type="PROSITE" id="PS50030">
    <property type="entry name" value="UBA"/>
    <property type="match status" value="1"/>
</dbReference>
<dbReference type="InterPro" id="IPR015496">
    <property type="entry name" value="Ubiquilin"/>
</dbReference>
<dbReference type="SUPFAM" id="SSF46934">
    <property type="entry name" value="UBA-like"/>
    <property type="match status" value="1"/>
</dbReference>
<gene>
    <name evidence="4" type="ORF">ONB1V03_LOCUS19885</name>
</gene>
<feature type="domain" description="UBA" evidence="2">
    <location>
        <begin position="292"/>
        <end position="339"/>
    </location>
</feature>
<dbReference type="EMBL" id="CAJPVJ010031937">
    <property type="protein sequence ID" value="CAG2180462.1"/>
    <property type="molecule type" value="Genomic_DNA"/>
</dbReference>
<evidence type="ECO:0000256" key="1">
    <source>
        <dbReference type="SAM" id="MobiDB-lite"/>
    </source>
</evidence>
<dbReference type="InterPro" id="IPR015940">
    <property type="entry name" value="UBA"/>
</dbReference>